<comment type="similarity">
    <text evidence="1">Belongs to the methylmalonyl-CoA epimerase family.</text>
</comment>
<dbReference type="SUPFAM" id="SSF54593">
    <property type="entry name" value="Glyoxalase/Bleomycin resistance protein/Dihydroxybiphenyl dioxygenase"/>
    <property type="match status" value="1"/>
</dbReference>
<dbReference type="EMBL" id="JBHSPF010000055">
    <property type="protein sequence ID" value="MFC5629254.1"/>
    <property type="molecule type" value="Genomic_DNA"/>
</dbReference>
<dbReference type="EC" id="5.1.99.1" evidence="4"/>
<protein>
    <submittedName>
        <fullName evidence="4">Methylmalonyl-CoA epimerase</fullName>
        <ecNumber evidence="4">5.1.99.1</ecNumber>
    </submittedName>
</protein>
<sequence length="137" mass="15147">MKEAPKKIDHIGIAVKSIEEHVPFYENVLKLPLLRTEEVASQKVKVAFIGIGESKIELLEPLDESSPIAKFLEKKGEGIHHVALGVTDIESRLKEIQKDGIQAIDERPKKGAGGADVAFLHPKSTGRVLFELCEKKE</sequence>
<dbReference type="InterPro" id="IPR017515">
    <property type="entry name" value="MeMalonyl-CoA_epimerase"/>
</dbReference>
<keyword evidence="5" id="KW-1185">Reference proteome</keyword>
<evidence type="ECO:0000259" key="3">
    <source>
        <dbReference type="PROSITE" id="PS51819"/>
    </source>
</evidence>
<keyword evidence="2" id="KW-0479">Metal-binding</keyword>
<reference evidence="5" key="1">
    <citation type="journal article" date="2019" name="Int. J. Syst. Evol. Microbiol.">
        <title>The Global Catalogue of Microorganisms (GCM) 10K type strain sequencing project: providing services to taxonomists for standard genome sequencing and annotation.</title>
        <authorList>
            <consortium name="The Broad Institute Genomics Platform"/>
            <consortium name="The Broad Institute Genome Sequencing Center for Infectious Disease"/>
            <person name="Wu L."/>
            <person name="Ma J."/>
        </authorList>
    </citation>
    <scope>NUCLEOTIDE SEQUENCE [LARGE SCALE GENOMIC DNA]</scope>
    <source>
        <strain evidence="5">CGMCC 1.15790</strain>
    </source>
</reference>
<feature type="domain" description="VOC" evidence="3">
    <location>
        <begin position="7"/>
        <end position="135"/>
    </location>
</feature>
<accession>A0ABW0U931</accession>
<evidence type="ECO:0000256" key="1">
    <source>
        <dbReference type="ARBA" id="ARBA00009308"/>
    </source>
</evidence>
<dbReference type="InterPro" id="IPR037523">
    <property type="entry name" value="VOC_core"/>
</dbReference>
<comment type="caution">
    <text evidence="4">The sequence shown here is derived from an EMBL/GenBank/DDBJ whole genome shotgun (WGS) entry which is preliminary data.</text>
</comment>
<evidence type="ECO:0000313" key="5">
    <source>
        <dbReference type="Proteomes" id="UP001596143"/>
    </source>
</evidence>
<evidence type="ECO:0000256" key="2">
    <source>
        <dbReference type="ARBA" id="ARBA00022723"/>
    </source>
</evidence>
<keyword evidence="4" id="KW-0413">Isomerase</keyword>
<dbReference type="PANTHER" id="PTHR43048">
    <property type="entry name" value="METHYLMALONYL-COA EPIMERASE"/>
    <property type="match status" value="1"/>
</dbReference>
<dbReference type="InterPro" id="IPR051785">
    <property type="entry name" value="MMCE/EMCE_epimerase"/>
</dbReference>
<organism evidence="4 5">
    <name type="scientific">Aliibacillus thermotolerans</name>
    <dbReference type="NCBI Taxonomy" id="1834418"/>
    <lineage>
        <taxon>Bacteria</taxon>
        <taxon>Bacillati</taxon>
        <taxon>Bacillota</taxon>
        <taxon>Bacilli</taxon>
        <taxon>Bacillales</taxon>
        <taxon>Bacillaceae</taxon>
        <taxon>Aliibacillus</taxon>
    </lineage>
</organism>
<dbReference type="InterPro" id="IPR029068">
    <property type="entry name" value="Glyas_Bleomycin-R_OHBP_Dase"/>
</dbReference>
<dbReference type="Pfam" id="PF13669">
    <property type="entry name" value="Glyoxalase_4"/>
    <property type="match status" value="1"/>
</dbReference>
<name>A0ABW0U931_9BACI</name>
<dbReference type="RefSeq" id="WP_270898548.1">
    <property type="nucleotide sequence ID" value="NZ_JBHSPF010000055.1"/>
</dbReference>
<dbReference type="NCBIfam" id="TIGR03081">
    <property type="entry name" value="metmalonyl_epim"/>
    <property type="match status" value="1"/>
</dbReference>
<dbReference type="GO" id="GO:0004493">
    <property type="term" value="F:methylmalonyl-CoA epimerase activity"/>
    <property type="evidence" value="ECO:0007669"/>
    <property type="project" value="UniProtKB-EC"/>
</dbReference>
<dbReference type="PROSITE" id="PS51819">
    <property type="entry name" value="VOC"/>
    <property type="match status" value="1"/>
</dbReference>
<proteinExistence type="inferred from homology"/>
<gene>
    <name evidence="4" type="primary">mce</name>
    <name evidence="4" type="ORF">ACFPTR_10305</name>
</gene>
<dbReference type="Gene3D" id="3.10.180.10">
    <property type="entry name" value="2,3-Dihydroxybiphenyl 1,2-Dioxygenase, domain 1"/>
    <property type="match status" value="1"/>
</dbReference>
<dbReference type="CDD" id="cd07249">
    <property type="entry name" value="MMCE"/>
    <property type="match status" value="1"/>
</dbReference>
<evidence type="ECO:0000313" key="4">
    <source>
        <dbReference type="EMBL" id="MFC5629254.1"/>
    </source>
</evidence>
<dbReference type="PANTHER" id="PTHR43048:SF3">
    <property type="entry name" value="METHYLMALONYL-COA EPIMERASE, MITOCHONDRIAL"/>
    <property type="match status" value="1"/>
</dbReference>
<dbReference type="Proteomes" id="UP001596143">
    <property type="component" value="Unassembled WGS sequence"/>
</dbReference>